<dbReference type="Proteomes" id="UP001201812">
    <property type="component" value="Unassembled WGS sequence"/>
</dbReference>
<evidence type="ECO:0000313" key="3">
    <source>
        <dbReference type="Proteomes" id="UP001201812"/>
    </source>
</evidence>
<organism evidence="2 3">
    <name type="scientific">Ditylenchus destructor</name>
    <dbReference type="NCBI Taxonomy" id="166010"/>
    <lineage>
        <taxon>Eukaryota</taxon>
        <taxon>Metazoa</taxon>
        <taxon>Ecdysozoa</taxon>
        <taxon>Nematoda</taxon>
        <taxon>Chromadorea</taxon>
        <taxon>Rhabditida</taxon>
        <taxon>Tylenchina</taxon>
        <taxon>Tylenchomorpha</taxon>
        <taxon>Sphaerularioidea</taxon>
        <taxon>Anguinidae</taxon>
        <taxon>Anguininae</taxon>
        <taxon>Ditylenchus</taxon>
    </lineage>
</organism>
<evidence type="ECO:0000313" key="2">
    <source>
        <dbReference type="EMBL" id="KAI1703470.1"/>
    </source>
</evidence>
<proteinExistence type="predicted"/>
<name>A0AAD4MW92_9BILA</name>
<gene>
    <name evidence="2" type="ORF">DdX_14894</name>
</gene>
<keyword evidence="1" id="KW-0732">Signal</keyword>
<comment type="caution">
    <text evidence="2">The sequence shown here is derived from an EMBL/GenBank/DDBJ whole genome shotgun (WGS) entry which is preliminary data.</text>
</comment>
<keyword evidence="3" id="KW-1185">Reference proteome</keyword>
<dbReference type="EMBL" id="JAKKPZ010000082">
    <property type="protein sequence ID" value="KAI1703470.1"/>
    <property type="molecule type" value="Genomic_DNA"/>
</dbReference>
<reference evidence="2" key="1">
    <citation type="submission" date="2022-01" db="EMBL/GenBank/DDBJ databases">
        <title>Genome Sequence Resource for Two Populations of Ditylenchus destructor, the Migratory Endoparasitic Phytonematode.</title>
        <authorList>
            <person name="Zhang H."/>
            <person name="Lin R."/>
            <person name="Xie B."/>
        </authorList>
    </citation>
    <scope>NUCLEOTIDE SEQUENCE</scope>
    <source>
        <strain evidence="2">BazhouSP</strain>
    </source>
</reference>
<protein>
    <submittedName>
        <fullName evidence="2">Uncharacterized protein</fullName>
    </submittedName>
</protein>
<sequence length="115" mass="12916">MSAKVCFLFVILAVIHVQAMFNRFMAEKMDVPVSVKGGRSLGPAKVKKDTNVQEIWNLVADNYNPSKKDLYIHLSDVIVNSKEIKEKIITFKWGSNDKIEITPETTMAIDYVGGP</sequence>
<dbReference type="AlphaFoldDB" id="A0AAD4MW92"/>
<evidence type="ECO:0000256" key="1">
    <source>
        <dbReference type="SAM" id="SignalP"/>
    </source>
</evidence>
<feature type="chain" id="PRO_5042236383" evidence="1">
    <location>
        <begin position="20"/>
        <end position="115"/>
    </location>
</feature>
<accession>A0AAD4MW92</accession>
<feature type="signal peptide" evidence="1">
    <location>
        <begin position="1"/>
        <end position="19"/>
    </location>
</feature>